<keyword evidence="3" id="KW-1185">Reference proteome</keyword>
<evidence type="ECO:0000313" key="2">
    <source>
        <dbReference type="EMBL" id="KAF6811096.1"/>
    </source>
</evidence>
<dbReference type="Proteomes" id="UP000652219">
    <property type="component" value="Unassembled WGS sequence"/>
</dbReference>
<dbReference type="AlphaFoldDB" id="A0A8H6MWT4"/>
<organism evidence="2 3">
    <name type="scientific">Colletotrichum sojae</name>
    <dbReference type="NCBI Taxonomy" id="2175907"/>
    <lineage>
        <taxon>Eukaryota</taxon>
        <taxon>Fungi</taxon>
        <taxon>Dikarya</taxon>
        <taxon>Ascomycota</taxon>
        <taxon>Pezizomycotina</taxon>
        <taxon>Sordariomycetes</taxon>
        <taxon>Hypocreomycetidae</taxon>
        <taxon>Glomerellales</taxon>
        <taxon>Glomerellaceae</taxon>
        <taxon>Colletotrichum</taxon>
        <taxon>Colletotrichum orchidearum species complex</taxon>
    </lineage>
</organism>
<name>A0A8H6MWT4_9PEZI</name>
<gene>
    <name evidence="2" type="ORF">CSOJ01_05901</name>
</gene>
<evidence type="ECO:0000256" key="1">
    <source>
        <dbReference type="SAM" id="MobiDB-lite"/>
    </source>
</evidence>
<dbReference type="EMBL" id="WIGN01000078">
    <property type="protein sequence ID" value="KAF6811096.1"/>
    <property type="molecule type" value="Genomic_DNA"/>
</dbReference>
<protein>
    <submittedName>
        <fullName evidence="2">Uncharacterized protein</fullName>
    </submittedName>
</protein>
<feature type="region of interest" description="Disordered" evidence="1">
    <location>
        <begin position="1"/>
        <end position="25"/>
    </location>
</feature>
<comment type="caution">
    <text evidence="2">The sequence shown here is derived from an EMBL/GenBank/DDBJ whole genome shotgun (WGS) entry which is preliminary data.</text>
</comment>
<accession>A0A8H6MWT4</accession>
<dbReference type="InterPro" id="IPR027796">
    <property type="entry name" value="OTT_1508_deam-like"/>
</dbReference>
<dbReference type="Pfam" id="PF14441">
    <property type="entry name" value="OTT_1508_deam"/>
    <property type="match status" value="1"/>
</dbReference>
<evidence type="ECO:0000313" key="3">
    <source>
        <dbReference type="Proteomes" id="UP000652219"/>
    </source>
</evidence>
<feature type="compositionally biased region" description="Basic and acidic residues" evidence="1">
    <location>
        <begin position="551"/>
        <end position="564"/>
    </location>
</feature>
<proteinExistence type="predicted"/>
<sequence length="693" mass="75670">MAKNKKGKSKAAASSDGTKPAVFNPPSEPTFMARDIVTCAENIALLEFLHSTPELPSRNAKSALTTRDASYSLPFEKECALCASFAFIASVRSDPNRIPAVCLEEDSREQVLKILVAVNAGSAGSSSQTLEEIKSGFESILAILGRVSNGAGSQTTTEGEVLRAVVEMCSDRIQQRLRIKQRMNGRKKKSLFKDMLKRAIDDLKAPSVPADLDRSKAAFTTRAKETLNLLTPLEGHPDARTLQAIVESICRLSQTTDLESVISHTLCDKTSRISVLNIIQRVARYKEVARQFYRAAKKFPMVRNSQVVPVRLGPEAFQRVSSLSISPNIESALVSRSVRKDHRKLDQVCRHLASTSSAKSIATANKDFVERCHETLKNGKVHAEIQLLYHYLATPSHKPARVVCSSKDACYLCNTFITMHKAFHTPGCHGRLYPGWRLPSTHLDQTKKFNRVLETRLRESLEILFQRKEKTSYPPPTESSLWTMHLSNTTLASTAPTVPILDHQDDLPPTLEGVTAASVTSDSSVSFSVTGDIIREASPAEENEGPACIIHSEDPMEGVEKTDWAADTSTPELGPTRSRPTAGDSTSHESNESSTPLSGHLVSGETSGLYTEGLLGIQVENVASPASPSNGAPSLGFTIRWLTTEEAELARKNLFVTIVEANCLEGEVSYASTSQNRAVYISHAGQVAEIRLS</sequence>
<feature type="region of interest" description="Disordered" evidence="1">
    <location>
        <begin position="536"/>
        <end position="603"/>
    </location>
</feature>
<reference evidence="2 3" key="1">
    <citation type="journal article" date="2020" name="Phytopathology">
        <title>Genome Sequence Resources of Colletotrichum truncatum, C. plurivorum, C. musicola, and C. sojae: Four Species Pathogenic to Soybean (Glycine max).</title>
        <authorList>
            <person name="Rogerio F."/>
            <person name="Boufleur T.R."/>
            <person name="Ciampi-Guillardi M."/>
            <person name="Sukno S.A."/>
            <person name="Thon M.R."/>
            <person name="Massola Junior N.S."/>
            <person name="Baroncelli R."/>
        </authorList>
    </citation>
    <scope>NUCLEOTIDE SEQUENCE [LARGE SCALE GENOMIC DNA]</scope>
    <source>
        <strain evidence="2 3">LFN0009</strain>
    </source>
</reference>